<dbReference type="SUPFAM" id="SSF56112">
    <property type="entry name" value="Protein kinase-like (PK-like)"/>
    <property type="match status" value="1"/>
</dbReference>
<dbReference type="AlphaFoldDB" id="A0A381PHC6"/>
<evidence type="ECO:0000313" key="1">
    <source>
        <dbReference type="EMBL" id="SUZ65509.1"/>
    </source>
</evidence>
<dbReference type="PIRSF" id="PIRSF037318">
    <property type="entry name" value="RfaP"/>
    <property type="match status" value="1"/>
</dbReference>
<dbReference type="Pfam" id="PF06293">
    <property type="entry name" value="Kdo"/>
    <property type="match status" value="1"/>
</dbReference>
<dbReference type="Gene3D" id="1.10.510.10">
    <property type="entry name" value="Transferase(Phosphotransferase) domain 1"/>
    <property type="match status" value="1"/>
</dbReference>
<sequence length="261" mass="30502">MFYLNEEFAQSFDGADPFKTLRAMEGNIYRQFNSRKTFQFSLNGKSYFAKLHTGVGWAEIFKNILQFRLPIVSAGNEWRAIHRLQEIDIATLNPVAYGSRGINPACRESFIITEELCNTISLEDFCKSWKQDPPDPRLRRQLIKEIARISKTLHRNGVCHRDYYLCHFLLHKDQISVIKLSLIDLHRALVKTKLARRWIIKDIAGLYYSSMNLGLTKRDLLRFVRHYSASGLRMSLTRDKVLWQRVEQRAQGMYENLGPSI</sequence>
<gene>
    <name evidence="1" type="ORF">METZ01_LOCUS18363</name>
</gene>
<dbReference type="InterPro" id="IPR017172">
    <property type="entry name" value="Lsacc_core_hep_kinase_RfaP"/>
</dbReference>
<evidence type="ECO:0008006" key="2">
    <source>
        <dbReference type="Google" id="ProtNLM"/>
    </source>
</evidence>
<dbReference type="InterPro" id="IPR011009">
    <property type="entry name" value="Kinase-like_dom_sf"/>
</dbReference>
<proteinExistence type="predicted"/>
<reference evidence="1" key="1">
    <citation type="submission" date="2018-05" db="EMBL/GenBank/DDBJ databases">
        <authorList>
            <person name="Lanie J.A."/>
            <person name="Ng W.-L."/>
            <person name="Kazmierczak K.M."/>
            <person name="Andrzejewski T.M."/>
            <person name="Davidsen T.M."/>
            <person name="Wayne K.J."/>
            <person name="Tettelin H."/>
            <person name="Glass J.I."/>
            <person name="Rusch D."/>
            <person name="Podicherti R."/>
            <person name="Tsui H.-C.T."/>
            <person name="Winkler M.E."/>
        </authorList>
    </citation>
    <scope>NUCLEOTIDE SEQUENCE</scope>
</reference>
<protein>
    <recommendedName>
        <fullName evidence="2">Lipopolysaccharide core heptose(I) kinase RfaP</fullName>
    </recommendedName>
</protein>
<dbReference type="GO" id="GO:0016301">
    <property type="term" value="F:kinase activity"/>
    <property type="evidence" value="ECO:0007669"/>
    <property type="project" value="InterPro"/>
</dbReference>
<dbReference type="GO" id="GO:0009103">
    <property type="term" value="P:lipopolysaccharide biosynthetic process"/>
    <property type="evidence" value="ECO:0007669"/>
    <property type="project" value="InterPro"/>
</dbReference>
<name>A0A381PHC6_9ZZZZ</name>
<organism evidence="1">
    <name type="scientific">marine metagenome</name>
    <dbReference type="NCBI Taxonomy" id="408172"/>
    <lineage>
        <taxon>unclassified sequences</taxon>
        <taxon>metagenomes</taxon>
        <taxon>ecological metagenomes</taxon>
    </lineage>
</organism>
<dbReference type="NCBIfam" id="NF011703">
    <property type="entry name" value="PRK15123.1"/>
    <property type="match status" value="1"/>
</dbReference>
<accession>A0A381PHC6</accession>
<dbReference type="EMBL" id="UINC01000961">
    <property type="protein sequence ID" value="SUZ65509.1"/>
    <property type="molecule type" value="Genomic_DNA"/>
</dbReference>